<dbReference type="GO" id="GO:0045892">
    <property type="term" value="P:negative regulation of DNA-templated transcription"/>
    <property type="evidence" value="ECO:0007669"/>
    <property type="project" value="InterPro"/>
</dbReference>
<protein>
    <submittedName>
        <fullName evidence="2">Uncharacterized protein</fullName>
    </submittedName>
</protein>
<comment type="caution">
    <text evidence="2">The sequence shown here is derived from an EMBL/GenBank/DDBJ whole genome shotgun (WGS) entry which is preliminary data.</text>
</comment>
<accession>A0A3S5CKX3</accession>
<gene>
    <name evidence="2" type="ORF">PXEA_LOCUS23088</name>
</gene>
<sequence>MGFIFTRLPDKLEYKRMLVGLLVHLVTCGYVVPVVQSMRRMFALNRIDVSLVRHFVTEN</sequence>
<keyword evidence="3" id="KW-1185">Reference proteome</keyword>
<dbReference type="OrthoDB" id="511287at2759"/>
<dbReference type="AlphaFoldDB" id="A0A3S5CKX3"/>
<proteinExistence type="predicted"/>
<dbReference type="Pfam" id="PF04858">
    <property type="entry name" value="TH1"/>
    <property type="match status" value="1"/>
</dbReference>
<keyword evidence="1" id="KW-0812">Transmembrane</keyword>
<name>A0A3S5CKX3_9PLAT</name>
<evidence type="ECO:0000313" key="2">
    <source>
        <dbReference type="EMBL" id="VEL29648.1"/>
    </source>
</evidence>
<evidence type="ECO:0000256" key="1">
    <source>
        <dbReference type="SAM" id="Phobius"/>
    </source>
</evidence>
<dbReference type="Proteomes" id="UP000784294">
    <property type="component" value="Unassembled WGS sequence"/>
</dbReference>
<dbReference type="InterPro" id="IPR006942">
    <property type="entry name" value="TH1"/>
</dbReference>
<reference evidence="2" key="1">
    <citation type="submission" date="2018-11" db="EMBL/GenBank/DDBJ databases">
        <authorList>
            <consortium name="Pathogen Informatics"/>
        </authorList>
    </citation>
    <scope>NUCLEOTIDE SEQUENCE</scope>
</reference>
<evidence type="ECO:0000313" key="3">
    <source>
        <dbReference type="Proteomes" id="UP000784294"/>
    </source>
</evidence>
<keyword evidence="1" id="KW-0472">Membrane</keyword>
<dbReference type="EMBL" id="CAAALY010104974">
    <property type="protein sequence ID" value="VEL29648.1"/>
    <property type="molecule type" value="Genomic_DNA"/>
</dbReference>
<feature type="transmembrane region" description="Helical" evidence="1">
    <location>
        <begin position="17"/>
        <end position="35"/>
    </location>
</feature>
<keyword evidence="1" id="KW-1133">Transmembrane helix</keyword>
<dbReference type="GO" id="GO:0005634">
    <property type="term" value="C:nucleus"/>
    <property type="evidence" value="ECO:0007669"/>
    <property type="project" value="InterPro"/>
</dbReference>
<organism evidence="2 3">
    <name type="scientific">Protopolystoma xenopodis</name>
    <dbReference type="NCBI Taxonomy" id="117903"/>
    <lineage>
        <taxon>Eukaryota</taxon>
        <taxon>Metazoa</taxon>
        <taxon>Spiralia</taxon>
        <taxon>Lophotrochozoa</taxon>
        <taxon>Platyhelminthes</taxon>
        <taxon>Monogenea</taxon>
        <taxon>Polyopisthocotylea</taxon>
        <taxon>Polystomatidea</taxon>
        <taxon>Polystomatidae</taxon>
        <taxon>Protopolystoma</taxon>
    </lineage>
</organism>